<sequence length="195" mass="22233">MKMSEAKKKAITEADESINRLNEKIIVLENIKHGDGRKIDDLMQSLRRKDDQIEQVLCQLSNSKNELALKNYELSFAENVKEIELNKIRSELKKSEDELERSQSLIGELEKKIQQLKEQTEPKKEDKHTETDNNPPGVKSFEDIVSASQTSNPPNNDQRQSSSQQISVSKEKPKEVTVAQNSKSQKNETGTIKKV</sequence>
<dbReference type="EMBL" id="LIAE01010551">
    <property type="protein sequence ID" value="PAV58960.1"/>
    <property type="molecule type" value="Genomic_DNA"/>
</dbReference>
<feature type="compositionally biased region" description="Basic and acidic residues" evidence="1">
    <location>
        <begin position="114"/>
        <end position="131"/>
    </location>
</feature>
<feature type="region of interest" description="Disordered" evidence="1">
    <location>
        <begin position="114"/>
        <end position="195"/>
    </location>
</feature>
<evidence type="ECO:0000313" key="2">
    <source>
        <dbReference type="EMBL" id="PAV58960.1"/>
    </source>
</evidence>
<gene>
    <name evidence="2" type="ORF">WR25_18935</name>
</gene>
<protein>
    <submittedName>
        <fullName evidence="2">Uncharacterized protein</fullName>
    </submittedName>
</protein>
<proteinExistence type="predicted"/>
<feature type="compositionally biased region" description="Low complexity" evidence="1">
    <location>
        <begin position="158"/>
        <end position="168"/>
    </location>
</feature>
<accession>A0A2A2JB02</accession>
<evidence type="ECO:0000256" key="1">
    <source>
        <dbReference type="SAM" id="MobiDB-lite"/>
    </source>
</evidence>
<dbReference type="AlphaFoldDB" id="A0A2A2JB02"/>
<evidence type="ECO:0000313" key="3">
    <source>
        <dbReference type="Proteomes" id="UP000218231"/>
    </source>
</evidence>
<feature type="compositionally biased region" description="Polar residues" evidence="1">
    <location>
        <begin position="146"/>
        <end position="157"/>
    </location>
</feature>
<organism evidence="2 3">
    <name type="scientific">Diploscapter pachys</name>
    <dbReference type="NCBI Taxonomy" id="2018661"/>
    <lineage>
        <taxon>Eukaryota</taxon>
        <taxon>Metazoa</taxon>
        <taxon>Ecdysozoa</taxon>
        <taxon>Nematoda</taxon>
        <taxon>Chromadorea</taxon>
        <taxon>Rhabditida</taxon>
        <taxon>Rhabditina</taxon>
        <taxon>Rhabditomorpha</taxon>
        <taxon>Rhabditoidea</taxon>
        <taxon>Rhabditidae</taxon>
        <taxon>Diploscapter</taxon>
    </lineage>
</organism>
<comment type="caution">
    <text evidence="2">The sequence shown here is derived from an EMBL/GenBank/DDBJ whole genome shotgun (WGS) entry which is preliminary data.</text>
</comment>
<reference evidence="2 3" key="1">
    <citation type="journal article" date="2017" name="Curr. Biol.">
        <title>Genome architecture and evolution of a unichromosomal asexual nematode.</title>
        <authorList>
            <person name="Fradin H."/>
            <person name="Zegar C."/>
            <person name="Gutwein M."/>
            <person name="Lucas J."/>
            <person name="Kovtun M."/>
            <person name="Corcoran D."/>
            <person name="Baugh L.R."/>
            <person name="Kiontke K."/>
            <person name="Gunsalus K."/>
            <person name="Fitch D.H."/>
            <person name="Piano F."/>
        </authorList>
    </citation>
    <scope>NUCLEOTIDE SEQUENCE [LARGE SCALE GENOMIC DNA]</scope>
    <source>
        <strain evidence="2">PF1309</strain>
    </source>
</reference>
<keyword evidence="3" id="KW-1185">Reference proteome</keyword>
<name>A0A2A2JB02_9BILA</name>
<feature type="compositionally biased region" description="Polar residues" evidence="1">
    <location>
        <begin position="178"/>
        <end position="195"/>
    </location>
</feature>
<dbReference type="Proteomes" id="UP000218231">
    <property type="component" value="Unassembled WGS sequence"/>
</dbReference>